<proteinExistence type="predicted"/>
<protein>
    <submittedName>
        <fullName evidence="1">Uncharacterized protein</fullName>
    </submittedName>
</protein>
<accession>A0ACB9K0G2</accession>
<evidence type="ECO:0000313" key="1">
    <source>
        <dbReference type="EMBL" id="KAI3825737.1"/>
    </source>
</evidence>
<keyword evidence="2" id="KW-1185">Reference proteome</keyword>
<dbReference type="Proteomes" id="UP001056120">
    <property type="component" value="Linkage Group LG02"/>
</dbReference>
<gene>
    <name evidence="1" type="ORF">L1987_07336</name>
</gene>
<evidence type="ECO:0000313" key="2">
    <source>
        <dbReference type="Proteomes" id="UP001056120"/>
    </source>
</evidence>
<dbReference type="EMBL" id="CM042019">
    <property type="protein sequence ID" value="KAI3825737.1"/>
    <property type="molecule type" value="Genomic_DNA"/>
</dbReference>
<organism evidence="1 2">
    <name type="scientific">Smallanthus sonchifolius</name>
    <dbReference type="NCBI Taxonomy" id="185202"/>
    <lineage>
        <taxon>Eukaryota</taxon>
        <taxon>Viridiplantae</taxon>
        <taxon>Streptophyta</taxon>
        <taxon>Embryophyta</taxon>
        <taxon>Tracheophyta</taxon>
        <taxon>Spermatophyta</taxon>
        <taxon>Magnoliopsida</taxon>
        <taxon>eudicotyledons</taxon>
        <taxon>Gunneridae</taxon>
        <taxon>Pentapetalae</taxon>
        <taxon>asterids</taxon>
        <taxon>campanulids</taxon>
        <taxon>Asterales</taxon>
        <taxon>Asteraceae</taxon>
        <taxon>Asteroideae</taxon>
        <taxon>Heliantheae alliance</taxon>
        <taxon>Millerieae</taxon>
        <taxon>Smallanthus</taxon>
    </lineage>
</organism>
<sequence>MSLTLRAWRDPEGIPTTYEAGESSRAPRPLPMTGEPVDCTVPVLVARGDLYEHQIRVLRADLRNVQEDMSILKDLTENAFVVMEEQQQFDQALRTMCDRVFTTEERLATM</sequence>
<name>A0ACB9K0G2_9ASTR</name>
<reference evidence="2" key="1">
    <citation type="journal article" date="2022" name="Mol. Ecol. Resour.">
        <title>The genomes of chicory, endive, great burdock and yacon provide insights into Asteraceae palaeo-polyploidization history and plant inulin production.</title>
        <authorList>
            <person name="Fan W."/>
            <person name="Wang S."/>
            <person name="Wang H."/>
            <person name="Wang A."/>
            <person name="Jiang F."/>
            <person name="Liu H."/>
            <person name="Zhao H."/>
            <person name="Xu D."/>
            <person name="Zhang Y."/>
        </authorList>
    </citation>
    <scope>NUCLEOTIDE SEQUENCE [LARGE SCALE GENOMIC DNA]</scope>
    <source>
        <strain evidence="2">cv. Yunnan</strain>
    </source>
</reference>
<comment type="caution">
    <text evidence="1">The sequence shown here is derived from an EMBL/GenBank/DDBJ whole genome shotgun (WGS) entry which is preliminary data.</text>
</comment>
<reference evidence="1 2" key="2">
    <citation type="journal article" date="2022" name="Mol. Ecol. Resour.">
        <title>The genomes of chicory, endive, great burdock and yacon provide insights into Asteraceae paleo-polyploidization history and plant inulin production.</title>
        <authorList>
            <person name="Fan W."/>
            <person name="Wang S."/>
            <person name="Wang H."/>
            <person name="Wang A."/>
            <person name="Jiang F."/>
            <person name="Liu H."/>
            <person name="Zhao H."/>
            <person name="Xu D."/>
            <person name="Zhang Y."/>
        </authorList>
    </citation>
    <scope>NUCLEOTIDE SEQUENCE [LARGE SCALE GENOMIC DNA]</scope>
    <source>
        <strain evidence="2">cv. Yunnan</strain>
        <tissue evidence="1">Leaves</tissue>
    </source>
</reference>